<dbReference type="Proteomes" id="UP000184330">
    <property type="component" value="Unassembled WGS sequence"/>
</dbReference>
<evidence type="ECO:0000259" key="3">
    <source>
        <dbReference type="PROSITE" id="PS51782"/>
    </source>
</evidence>
<evidence type="ECO:0000313" key="4">
    <source>
        <dbReference type="EMBL" id="CZR61077.1"/>
    </source>
</evidence>
<organism evidence="4 5">
    <name type="scientific">Phialocephala subalpina</name>
    <dbReference type="NCBI Taxonomy" id="576137"/>
    <lineage>
        <taxon>Eukaryota</taxon>
        <taxon>Fungi</taxon>
        <taxon>Dikarya</taxon>
        <taxon>Ascomycota</taxon>
        <taxon>Pezizomycotina</taxon>
        <taxon>Leotiomycetes</taxon>
        <taxon>Helotiales</taxon>
        <taxon>Mollisiaceae</taxon>
        <taxon>Phialocephala</taxon>
        <taxon>Phialocephala fortinii species complex</taxon>
    </lineage>
</organism>
<gene>
    <name evidence="4" type="ORF">PAC_10973</name>
</gene>
<dbReference type="OrthoDB" id="3530295at2759"/>
<accession>A0A1L7X7U9</accession>
<reference evidence="4 5" key="1">
    <citation type="submission" date="2016-03" db="EMBL/GenBank/DDBJ databases">
        <authorList>
            <person name="Ploux O."/>
        </authorList>
    </citation>
    <scope>NUCLEOTIDE SEQUENCE [LARGE SCALE GENOMIC DNA]</scope>
    <source>
        <strain evidence="4 5">UAMH 11012</strain>
    </source>
</reference>
<evidence type="ECO:0000313" key="5">
    <source>
        <dbReference type="Proteomes" id="UP000184330"/>
    </source>
</evidence>
<feature type="domain" description="LysM" evidence="3">
    <location>
        <begin position="1"/>
        <end position="35"/>
    </location>
</feature>
<evidence type="ECO:0000256" key="2">
    <source>
        <dbReference type="ARBA" id="ARBA00023026"/>
    </source>
</evidence>
<dbReference type="STRING" id="576137.A0A1L7X7U9"/>
<name>A0A1L7X7U9_9HELO</name>
<dbReference type="PROSITE" id="PS51782">
    <property type="entry name" value="LYSM"/>
    <property type="match status" value="1"/>
</dbReference>
<dbReference type="InterPro" id="IPR052210">
    <property type="entry name" value="LysM1-like"/>
</dbReference>
<protein>
    <recommendedName>
        <fullName evidence="3">LysM domain-containing protein</fullName>
    </recommendedName>
</protein>
<dbReference type="PANTHER" id="PTHR34997">
    <property type="entry name" value="AM15"/>
    <property type="match status" value="1"/>
</dbReference>
<dbReference type="InterPro" id="IPR036779">
    <property type="entry name" value="LysM_dom_sf"/>
</dbReference>
<keyword evidence="2" id="KW-0843">Virulence</keyword>
<sequence length="202" mass="21804">MIAQKFSIQLDDFYFLNPEINSNCTNLLEDTSYCVQPVGYISTHPGYGGTTVTAIQPDSTRSLASTPFSNIYANPIGTPIPIANGIRLDCVSYSWLFNTSSLDCWSWAVANGLSSEELVAWNPSLGKTTEAKADATYDYPCTPAISSSYCVALAYDTSTATATTAPAPRASGMTIDQLYAMNPSVKSDCTDLNILLLRITFN</sequence>
<evidence type="ECO:0000256" key="1">
    <source>
        <dbReference type="ARBA" id="ARBA00022669"/>
    </source>
</evidence>
<dbReference type="GO" id="GO:0008061">
    <property type="term" value="F:chitin binding"/>
    <property type="evidence" value="ECO:0007669"/>
    <property type="project" value="UniProtKB-KW"/>
</dbReference>
<dbReference type="EMBL" id="FJOG01000017">
    <property type="protein sequence ID" value="CZR61077.1"/>
    <property type="molecule type" value="Genomic_DNA"/>
</dbReference>
<dbReference type="Gene3D" id="3.10.350.10">
    <property type="entry name" value="LysM domain"/>
    <property type="match status" value="1"/>
</dbReference>
<proteinExistence type="predicted"/>
<keyword evidence="1" id="KW-0147">Chitin-binding</keyword>
<dbReference type="PANTHER" id="PTHR34997:SF1">
    <property type="entry name" value="PEPTIDOGLYCAN-BINDING LYSIN DOMAIN"/>
    <property type="match status" value="1"/>
</dbReference>
<dbReference type="AlphaFoldDB" id="A0A1L7X7U9"/>
<dbReference type="InterPro" id="IPR018392">
    <property type="entry name" value="LysM"/>
</dbReference>
<keyword evidence="5" id="KW-1185">Reference proteome</keyword>